<sequence length="50" mass="6036">MDAKQILIFIFFSCYVPIFSFLSLITNFFEKLLKYLFPFMINLNPPFFCL</sequence>
<evidence type="ECO:0000256" key="1">
    <source>
        <dbReference type="SAM" id="Phobius"/>
    </source>
</evidence>
<evidence type="ECO:0000313" key="3">
    <source>
        <dbReference type="Proteomes" id="UP000078284"/>
    </source>
</evidence>
<keyword evidence="1" id="KW-0812">Transmembrane</keyword>
<organism evidence="2 3">
    <name type="scientific">Arabidopsis thaliana</name>
    <name type="common">Mouse-ear cress</name>
    <dbReference type="NCBI Taxonomy" id="3702"/>
    <lineage>
        <taxon>Eukaryota</taxon>
        <taxon>Viridiplantae</taxon>
        <taxon>Streptophyta</taxon>
        <taxon>Embryophyta</taxon>
        <taxon>Tracheophyta</taxon>
        <taxon>Spermatophyta</taxon>
        <taxon>Magnoliopsida</taxon>
        <taxon>eudicotyledons</taxon>
        <taxon>Gunneridae</taxon>
        <taxon>Pentapetalae</taxon>
        <taxon>rosids</taxon>
        <taxon>malvids</taxon>
        <taxon>Brassicales</taxon>
        <taxon>Brassicaceae</taxon>
        <taxon>Camelineae</taxon>
        <taxon>Arabidopsis</taxon>
    </lineage>
</organism>
<feature type="transmembrane region" description="Helical" evidence="1">
    <location>
        <begin position="6"/>
        <end position="29"/>
    </location>
</feature>
<evidence type="ECO:0008006" key="4">
    <source>
        <dbReference type="Google" id="ProtNLM"/>
    </source>
</evidence>
<proteinExistence type="predicted"/>
<gene>
    <name evidence="2" type="ordered locus">AXX17_At1g73540</name>
</gene>
<dbReference type="Proteomes" id="UP000078284">
    <property type="component" value="Chromosome 1"/>
</dbReference>
<dbReference type="EMBL" id="LUHQ01000001">
    <property type="protein sequence ID" value="OAP13453.1"/>
    <property type="molecule type" value="Genomic_DNA"/>
</dbReference>
<accession>A0A178W7V1</accession>
<keyword evidence="1" id="KW-1133">Transmembrane helix</keyword>
<comment type="caution">
    <text evidence="2">The sequence shown here is derived from an EMBL/GenBank/DDBJ whole genome shotgun (WGS) entry which is preliminary data.</text>
</comment>
<keyword evidence="1" id="KW-0472">Membrane</keyword>
<evidence type="ECO:0000313" key="2">
    <source>
        <dbReference type="EMBL" id="OAP13453.1"/>
    </source>
</evidence>
<dbReference type="AlphaFoldDB" id="A0A178W7V1"/>
<protein>
    <recommendedName>
        <fullName evidence="4">Transmembrane protein</fullName>
    </recommendedName>
</protein>
<reference evidence="3" key="1">
    <citation type="journal article" date="2016" name="Proc. Natl. Acad. Sci. U.S.A.">
        <title>Chromosome-level assembly of Arabidopsis thaliana Ler reveals the extent of translocation and inversion polymorphisms.</title>
        <authorList>
            <person name="Zapata L."/>
            <person name="Ding J."/>
            <person name="Willing E.M."/>
            <person name="Hartwig B."/>
            <person name="Bezdan D."/>
            <person name="Jiao W.B."/>
            <person name="Patel V."/>
            <person name="Velikkakam James G."/>
            <person name="Koornneef M."/>
            <person name="Ossowski S."/>
            <person name="Schneeberger K."/>
        </authorList>
    </citation>
    <scope>NUCLEOTIDE SEQUENCE [LARGE SCALE GENOMIC DNA]</scope>
    <source>
        <strain evidence="3">cv. Landsberg erecta</strain>
    </source>
</reference>
<name>A0A178W7V1_ARATH</name>